<dbReference type="RefSeq" id="WP_162424677.1">
    <property type="nucleotide sequence ID" value="NZ_WVIE01000025.1"/>
</dbReference>
<keyword evidence="4" id="KW-1185">Reference proteome</keyword>
<feature type="region of interest" description="Disordered" evidence="1">
    <location>
        <begin position="1"/>
        <end position="22"/>
    </location>
</feature>
<proteinExistence type="predicted"/>
<protein>
    <submittedName>
        <fullName evidence="3">DnaJ domain-containing protein</fullName>
    </submittedName>
</protein>
<dbReference type="PROSITE" id="PS50076">
    <property type="entry name" value="DNAJ_2"/>
    <property type="match status" value="1"/>
</dbReference>
<comment type="caution">
    <text evidence="3">The sequence shown here is derived from an EMBL/GenBank/DDBJ whole genome shotgun (WGS) entry which is preliminary data.</text>
</comment>
<feature type="domain" description="J" evidence="2">
    <location>
        <begin position="152"/>
        <end position="207"/>
    </location>
</feature>
<feature type="compositionally biased region" description="Polar residues" evidence="1">
    <location>
        <begin position="1"/>
        <end position="10"/>
    </location>
</feature>
<dbReference type="SUPFAM" id="SSF46565">
    <property type="entry name" value="Chaperone J-domain"/>
    <property type="match status" value="1"/>
</dbReference>
<accession>A0A8J7Z757</accession>
<dbReference type="Gene3D" id="1.10.287.110">
    <property type="entry name" value="DnaJ domain"/>
    <property type="match status" value="1"/>
</dbReference>
<evidence type="ECO:0000313" key="3">
    <source>
        <dbReference type="EMBL" id="NDJ19151.1"/>
    </source>
</evidence>
<organism evidence="3 4">
    <name type="scientific">Myxacorys almedinensis A</name>
    <dbReference type="NCBI Taxonomy" id="2690445"/>
    <lineage>
        <taxon>Bacteria</taxon>
        <taxon>Bacillati</taxon>
        <taxon>Cyanobacteriota</taxon>
        <taxon>Cyanophyceae</taxon>
        <taxon>Leptolyngbyales</taxon>
        <taxon>Leptolyngbyaceae</taxon>
        <taxon>Myxacorys</taxon>
        <taxon>Myxacorys almedinensis</taxon>
    </lineage>
</organism>
<dbReference type="InterPro" id="IPR036869">
    <property type="entry name" value="J_dom_sf"/>
</dbReference>
<gene>
    <name evidence="3" type="ORF">GS601_17965</name>
</gene>
<dbReference type="Pfam" id="PF00226">
    <property type="entry name" value="DnaJ"/>
    <property type="match status" value="1"/>
</dbReference>
<evidence type="ECO:0000259" key="2">
    <source>
        <dbReference type="PROSITE" id="PS50076"/>
    </source>
</evidence>
<dbReference type="CDD" id="cd06257">
    <property type="entry name" value="DnaJ"/>
    <property type="match status" value="1"/>
</dbReference>
<evidence type="ECO:0000313" key="4">
    <source>
        <dbReference type="Proteomes" id="UP000646053"/>
    </source>
</evidence>
<sequence length="207" mass="23349">MTTTKKQTPSAEKPKPDQSSTSKALLNDLIQNEISRISELQSVHSAILEEFAQFVIANHKKKPKLPKVVKPKPLTLAQLKAAVYEHFHTKDTTALKKSSTFQLATSGMGKLDLSKKDGWEALYRKFIGVLPGEDNETGKGCINGINIFKYDLPWRAFGLNRKTASTEDVKSAYRELSKIYHPDNRETGNADVFNRLTVFYKSLTERF</sequence>
<dbReference type="AlphaFoldDB" id="A0A8J7Z757"/>
<evidence type="ECO:0000256" key="1">
    <source>
        <dbReference type="SAM" id="MobiDB-lite"/>
    </source>
</evidence>
<name>A0A8J7Z757_9CYAN</name>
<dbReference type="EMBL" id="WVIE01000025">
    <property type="protein sequence ID" value="NDJ19151.1"/>
    <property type="molecule type" value="Genomic_DNA"/>
</dbReference>
<dbReference type="Proteomes" id="UP000646053">
    <property type="component" value="Unassembled WGS sequence"/>
</dbReference>
<dbReference type="InterPro" id="IPR001623">
    <property type="entry name" value="DnaJ_domain"/>
</dbReference>
<reference evidence="3" key="1">
    <citation type="submission" date="2019-12" db="EMBL/GenBank/DDBJ databases">
        <title>High-Quality draft genome sequences of three cyanobacteria isolated from the limestone walls of the Old Cathedral of Coimbra.</title>
        <authorList>
            <person name="Tiago I."/>
            <person name="Soares F."/>
            <person name="Portugal A."/>
        </authorList>
    </citation>
    <scope>NUCLEOTIDE SEQUENCE</scope>
    <source>
        <strain evidence="3">A</strain>
    </source>
</reference>